<dbReference type="OrthoDB" id="883418at2"/>
<dbReference type="Proteomes" id="UP000031760">
    <property type="component" value="Chromosome"/>
</dbReference>
<protein>
    <submittedName>
        <fullName evidence="2">Uncharacterized protein</fullName>
    </submittedName>
</protein>
<keyword evidence="1" id="KW-0812">Transmembrane</keyword>
<organism evidence="2 3">
    <name type="scientific">Nonlabens marinus S1-08</name>
    <dbReference type="NCBI Taxonomy" id="1454201"/>
    <lineage>
        <taxon>Bacteria</taxon>
        <taxon>Pseudomonadati</taxon>
        <taxon>Bacteroidota</taxon>
        <taxon>Flavobacteriia</taxon>
        <taxon>Flavobacteriales</taxon>
        <taxon>Flavobacteriaceae</taxon>
        <taxon>Nonlabens</taxon>
    </lineage>
</organism>
<name>W8VS09_9FLAO</name>
<evidence type="ECO:0000256" key="1">
    <source>
        <dbReference type="SAM" id="Phobius"/>
    </source>
</evidence>
<feature type="transmembrane region" description="Helical" evidence="1">
    <location>
        <begin position="47"/>
        <end position="71"/>
    </location>
</feature>
<keyword evidence="1" id="KW-0472">Membrane</keyword>
<sequence length="137" mass="16253">MTFTIWELLKLLTDVGLVVLIWMVQLVIYPSFCHYEKSGFDRWHRIYMRNITFIVLPLMLGQLLLSGYLLFDSGFAIMNMIDFILVGSMWLSTALFYKPLHEELLKKQFDIPLCDKLTSTNWWRVVVWTVIMLLNII</sequence>
<dbReference type="RefSeq" id="WP_041497097.1">
    <property type="nucleotide sequence ID" value="NZ_AP014548.1"/>
</dbReference>
<keyword evidence="1" id="KW-1133">Transmembrane helix</keyword>
<evidence type="ECO:0000313" key="3">
    <source>
        <dbReference type="Proteomes" id="UP000031760"/>
    </source>
</evidence>
<evidence type="ECO:0000313" key="2">
    <source>
        <dbReference type="EMBL" id="BAO56594.1"/>
    </source>
</evidence>
<gene>
    <name evidence="2" type="ORF">NMS_2585</name>
</gene>
<dbReference type="KEGG" id="nmf:NMS_2585"/>
<dbReference type="EMBL" id="AP014548">
    <property type="protein sequence ID" value="BAO56594.1"/>
    <property type="molecule type" value="Genomic_DNA"/>
</dbReference>
<reference evidence="2 3" key="1">
    <citation type="journal article" date="2014" name="Proc. Natl. Acad. Sci. U.S.A.">
        <title>Functional characterization of flavobacteria rhodopsins reveals a unique class of light-driven chloride pump in bacteria.</title>
        <authorList>
            <person name="Yoshizawa S."/>
            <person name="Kumagai Y."/>
            <person name="Kim H."/>
            <person name="Ogura Y."/>
            <person name="Hayashi T."/>
            <person name="Iwasaki W."/>
            <person name="DeLong E.F."/>
            <person name="Kogure K."/>
        </authorList>
    </citation>
    <scope>NUCLEOTIDE SEQUENCE [LARGE SCALE GENOMIC DNA]</scope>
    <source>
        <strain evidence="2 3">S1-08</strain>
    </source>
</reference>
<feature type="transmembrane region" description="Helical" evidence="1">
    <location>
        <begin position="15"/>
        <end position="35"/>
    </location>
</feature>
<accession>W8VS09</accession>
<dbReference type="AlphaFoldDB" id="W8VS09"/>
<dbReference type="STRING" id="1454201.NMS_2585"/>
<feature type="transmembrane region" description="Helical" evidence="1">
    <location>
        <begin position="77"/>
        <end position="97"/>
    </location>
</feature>
<dbReference type="HOGENOM" id="CLU_114902_0_0_10"/>
<keyword evidence="3" id="KW-1185">Reference proteome</keyword>
<proteinExistence type="predicted"/>